<proteinExistence type="predicted"/>
<dbReference type="EMBL" id="JBIMZQ010000006">
    <property type="protein sequence ID" value="KAL3670614.1"/>
    <property type="molecule type" value="Genomic_DNA"/>
</dbReference>
<protein>
    <submittedName>
        <fullName evidence="1">Uncharacterized protein</fullName>
    </submittedName>
</protein>
<gene>
    <name evidence="1" type="ORF">V7S43_003806</name>
</gene>
<organism evidence="1 2">
    <name type="scientific">Phytophthora oleae</name>
    <dbReference type="NCBI Taxonomy" id="2107226"/>
    <lineage>
        <taxon>Eukaryota</taxon>
        <taxon>Sar</taxon>
        <taxon>Stramenopiles</taxon>
        <taxon>Oomycota</taxon>
        <taxon>Peronosporomycetes</taxon>
        <taxon>Peronosporales</taxon>
        <taxon>Peronosporaceae</taxon>
        <taxon>Phytophthora</taxon>
    </lineage>
</organism>
<sequence length="177" mass="19657">MTLPFEVTVCVNAIWKVLSSDVIKHSCYYHRVVKKSNATVAYAFGTQISQGGVDAEIQGNYSVCLFKDGERYVIALIGVFVPKKMNGMLCQGIVCHLSSWIELTANSSSDVRSSLSRSHCRFTVELDGSNANLLASQCLSTAKSMHEVISSRVMSFLEKVLVEEDWKRNGRPMRIVV</sequence>
<dbReference type="AlphaFoldDB" id="A0ABD3FY81"/>
<name>A0ABD3FY81_9STRA</name>
<keyword evidence="2" id="KW-1185">Reference proteome</keyword>
<dbReference type="Proteomes" id="UP001632037">
    <property type="component" value="Unassembled WGS sequence"/>
</dbReference>
<evidence type="ECO:0000313" key="1">
    <source>
        <dbReference type="EMBL" id="KAL3670614.1"/>
    </source>
</evidence>
<reference evidence="1 2" key="1">
    <citation type="submission" date="2024-09" db="EMBL/GenBank/DDBJ databases">
        <title>Genome sequencing and assembly of Phytophthora oleae, isolate VK10A, causative agent of rot of olive drupes.</title>
        <authorList>
            <person name="Conti Taguali S."/>
            <person name="Riolo M."/>
            <person name="La Spada F."/>
            <person name="Cacciola S.O."/>
            <person name="Dionisio G."/>
        </authorList>
    </citation>
    <scope>NUCLEOTIDE SEQUENCE [LARGE SCALE GENOMIC DNA]</scope>
    <source>
        <strain evidence="1 2">VK10A</strain>
    </source>
</reference>
<accession>A0ABD3FY81</accession>
<evidence type="ECO:0000313" key="2">
    <source>
        <dbReference type="Proteomes" id="UP001632037"/>
    </source>
</evidence>
<comment type="caution">
    <text evidence="1">The sequence shown here is derived from an EMBL/GenBank/DDBJ whole genome shotgun (WGS) entry which is preliminary data.</text>
</comment>